<dbReference type="AlphaFoldDB" id="A0A2B7YJ73"/>
<keyword evidence="2" id="KW-1185">Reference proteome</keyword>
<comment type="caution">
    <text evidence="1">The sequence shown here is derived from an EMBL/GenBank/DDBJ whole genome shotgun (WGS) entry which is preliminary data.</text>
</comment>
<accession>A0A2B7YJ73</accession>
<dbReference type="STRING" id="1447883.A0A2B7YJ73"/>
<evidence type="ECO:0000313" key="2">
    <source>
        <dbReference type="Proteomes" id="UP000224634"/>
    </source>
</evidence>
<reference evidence="1 2" key="1">
    <citation type="submission" date="2017-10" db="EMBL/GenBank/DDBJ databases">
        <title>Comparative genomics in systemic dimorphic fungi from Ajellomycetaceae.</title>
        <authorList>
            <person name="Munoz J.F."/>
            <person name="Mcewen J.G."/>
            <person name="Clay O.K."/>
            <person name="Cuomo C.A."/>
        </authorList>
    </citation>
    <scope>NUCLEOTIDE SEQUENCE [LARGE SCALE GENOMIC DNA]</scope>
    <source>
        <strain evidence="1 2">UAMH7299</strain>
    </source>
</reference>
<dbReference type="Proteomes" id="UP000224634">
    <property type="component" value="Unassembled WGS sequence"/>
</dbReference>
<dbReference type="EMBL" id="PDNA01000037">
    <property type="protein sequence ID" value="PGH21345.1"/>
    <property type="molecule type" value="Genomic_DNA"/>
</dbReference>
<name>A0A2B7YJ73_POLH7</name>
<organism evidence="1 2">
    <name type="scientific">Polytolypa hystricis (strain UAMH7299)</name>
    <dbReference type="NCBI Taxonomy" id="1447883"/>
    <lineage>
        <taxon>Eukaryota</taxon>
        <taxon>Fungi</taxon>
        <taxon>Dikarya</taxon>
        <taxon>Ascomycota</taxon>
        <taxon>Pezizomycotina</taxon>
        <taxon>Eurotiomycetes</taxon>
        <taxon>Eurotiomycetidae</taxon>
        <taxon>Onygenales</taxon>
        <taxon>Onygenales incertae sedis</taxon>
        <taxon>Polytolypa</taxon>
    </lineage>
</organism>
<sequence>MESHFPLPSTFTRPLNISNETANSVADVLVESTREYKLKNIDTQHQSLFFSRFPGEIQEAIYLELWRSVRLSQHIFWHEDKENSKSSKYCLWPCTTEFHVEN</sequence>
<proteinExistence type="predicted"/>
<gene>
    <name evidence="1" type="ORF">AJ80_03396</name>
</gene>
<evidence type="ECO:0000313" key="1">
    <source>
        <dbReference type="EMBL" id="PGH21345.1"/>
    </source>
</evidence>
<protein>
    <submittedName>
        <fullName evidence="1">Uncharacterized protein</fullName>
    </submittedName>
</protein>
<dbReference type="OrthoDB" id="4757095at2759"/>